<keyword evidence="2 4" id="KW-0863">Zinc-finger</keyword>
<dbReference type="SMART" id="SM00504">
    <property type="entry name" value="Ubox"/>
    <property type="match status" value="1"/>
</dbReference>
<dbReference type="Pfam" id="PF13445">
    <property type="entry name" value="zf-RING_UBOX"/>
    <property type="match status" value="1"/>
</dbReference>
<dbReference type="GO" id="GO:0016567">
    <property type="term" value="P:protein ubiquitination"/>
    <property type="evidence" value="ECO:0007669"/>
    <property type="project" value="InterPro"/>
</dbReference>
<evidence type="ECO:0000313" key="7">
    <source>
        <dbReference type="Proteomes" id="UP000261660"/>
    </source>
</evidence>
<dbReference type="Gene3D" id="3.30.160.60">
    <property type="entry name" value="Classic Zinc Finger"/>
    <property type="match status" value="1"/>
</dbReference>
<dbReference type="Ensembl" id="ENSLBET00000012185.1">
    <property type="protein sequence ID" value="ENSLBEP00000011591.1"/>
    <property type="gene ID" value="ENSLBEG00000008935.1"/>
</dbReference>
<dbReference type="PANTHER" id="PTHR24103">
    <property type="entry name" value="E3 UBIQUITIN-PROTEIN LIGASE TRIM"/>
    <property type="match status" value="1"/>
</dbReference>
<dbReference type="GeneTree" id="ENSGT01030000234583"/>
<feature type="domain" description="RING-type" evidence="5">
    <location>
        <begin position="29"/>
        <end position="69"/>
    </location>
</feature>
<evidence type="ECO:0000259" key="5">
    <source>
        <dbReference type="PROSITE" id="PS50089"/>
    </source>
</evidence>
<dbReference type="Proteomes" id="UP000261660">
    <property type="component" value="Unplaced"/>
</dbReference>
<dbReference type="AlphaFoldDB" id="A0A3Q3EVX0"/>
<dbReference type="InterPro" id="IPR001841">
    <property type="entry name" value="Znf_RING"/>
</dbReference>
<dbReference type="InterPro" id="IPR017907">
    <property type="entry name" value="Znf_RING_CS"/>
</dbReference>
<reference evidence="6" key="1">
    <citation type="submission" date="2025-08" db="UniProtKB">
        <authorList>
            <consortium name="Ensembl"/>
        </authorList>
    </citation>
    <scope>IDENTIFICATION</scope>
</reference>
<proteinExistence type="predicted"/>
<organism evidence="6 7">
    <name type="scientific">Labrus bergylta</name>
    <name type="common">ballan wrasse</name>
    <dbReference type="NCBI Taxonomy" id="56723"/>
    <lineage>
        <taxon>Eukaryota</taxon>
        <taxon>Metazoa</taxon>
        <taxon>Chordata</taxon>
        <taxon>Craniata</taxon>
        <taxon>Vertebrata</taxon>
        <taxon>Euteleostomi</taxon>
        <taxon>Actinopterygii</taxon>
        <taxon>Neopterygii</taxon>
        <taxon>Teleostei</taxon>
        <taxon>Neoteleostei</taxon>
        <taxon>Acanthomorphata</taxon>
        <taxon>Eupercaria</taxon>
        <taxon>Labriformes</taxon>
        <taxon>Labridae</taxon>
        <taxon>Labrus</taxon>
    </lineage>
</organism>
<dbReference type="PROSITE" id="PS00518">
    <property type="entry name" value="ZF_RING_1"/>
    <property type="match status" value="1"/>
</dbReference>
<evidence type="ECO:0000256" key="4">
    <source>
        <dbReference type="PROSITE-ProRule" id="PRU00175"/>
    </source>
</evidence>
<evidence type="ECO:0000313" key="6">
    <source>
        <dbReference type="Ensembl" id="ENSLBEP00000011591.1"/>
    </source>
</evidence>
<dbReference type="GO" id="GO:0008270">
    <property type="term" value="F:zinc ion binding"/>
    <property type="evidence" value="ECO:0007669"/>
    <property type="project" value="UniProtKB-KW"/>
</dbReference>
<dbReference type="STRING" id="56723.ENSLBEP00000011591"/>
<dbReference type="InParanoid" id="A0A3Q3EVX0"/>
<dbReference type="InterPro" id="IPR013083">
    <property type="entry name" value="Znf_RING/FYVE/PHD"/>
</dbReference>
<sequence length="126" mass="14412">MAKKNPSESNFLGWVETSCFSALEEDLCCSVCLDTFKDPVILSCSHSFCRECVKGCWKEKVNQECPVCKTIHLKELLPPNFALKNLCESFLQDRDQRASEDLCSLHFEKLKLFCLDHQESVKTTVN</sequence>
<keyword evidence="1" id="KW-0479">Metal-binding</keyword>
<reference evidence="6" key="2">
    <citation type="submission" date="2025-09" db="UniProtKB">
        <authorList>
            <consortium name="Ensembl"/>
        </authorList>
    </citation>
    <scope>IDENTIFICATION</scope>
</reference>
<keyword evidence="3" id="KW-0862">Zinc</keyword>
<dbReference type="GO" id="GO:0004842">
    <property type="term" value="F:ubiquitin-protein transferase activity"/>
    <property type="evidence" value="ECO:0007669"/>
    <property type="project" value="InterPro"/>
</dbReference>
<dbReference type="SUPFAM" id="SSF57850">
    <property type="entry name" value="RING/U-box"/>
    <property type="match status" value="1"/>
</dbReference>
<dbReference type="Gene3D" id="3.30.40.10">
    <property type="entry name" value="Zinc/RING finger domain, C3HC4 (zinc finger)"/>
    <property type="match status" value="1"/>
</dbReference>
<evidence type="ECO:0000256" key="3">
    <source>
        <dbReference type="ARBA" id="ARBA00022833"/>
    </source>
</evidence>
<dbReference type="InterPro" id="IPR003613">
    <property type="entry name" value="Ubox_domain"/>
</dbReference>
<dbReference type="SMART" id="SM00184">
    <property type="entry name" value="RING"/>
    <property type="match status" value="1"/>
</dbReference>
<protein>
    <recommendedName>
        <fullName evidence="5">RING-type domain-containing protein</fullName>
    </recommendedName>
</protein>
<dbReference type="InterPro" id="IPR027370">
    <property type="entry name" value="Znf-RING_euk"/>
</dbReference>
<evidence type="ECO:0000256" key="1">
    <source>
        <dbReference type="ARBA" id="ARBA00022723"/>
    </source>
</evidence>
<evidence type="ECO:0000256" key="2">
    <source>
        <dbReference type="ARBA" id="ARBA00022771"/>
    </source>
</evidence>
<name>A0A3Q3EVX0_9LABR</name>
<dbReference type="PROSITE" id="PS50089">
    <property type="entry name" value="ZF_RING_2"/>
    <property type="match status" value="1"/>
</dbReference>
<accession>A0A3Q3EVX0</accession>
<dbReference type="InterPro" id="IPR050143">
    <property type="entry name" value="TRIM/RBCC"/>
</dbReference>
<keyword evidence="7" id="KW-1185">Reference proteome</keyword>